<sequence>LGPQVSWTAVFLTEYAGPILLHSLFYYGQAWLYPAAAASSAAPVHTELQTVVFAMNVAHYLKRELETLFVHRFSNATMPLRNLPKNCFHYWVLGGLMLAYPMYVPPAHRAAALTPMTTAQWACVGIWLWAELSNLLTHLTLRRLRPPGSKERRVPYGYGFNRVACPNYTFEIIGWVTMAAMTGSAVVALFAAVGAIQMYFWACKKDARYRKDFGKTYPAHRKILIPYLL</sequence>
<evidence type="ECO:0000313" key="11">
    <source>
        <dbReference type="EMBL" id="RKP04216.1"/>
    </source>
</evidence>
<dbReference type="PANTHER" id="PTHR10556">
    <property type="entry name" value="3-OXO-5-ALPHA-STEROID 4-DEHYDROGENASE"/>
    <property type="match status" value="1"/>
</dbReference>
<feature type="transmembrane region" description="Helical" evidence="9">
    <location>
        <begin position="172"/>
        <end position="201"/>
    </location>
</feature>
<comment type="subcellular location">
    <subcellularLocation>
        <location evidence="1">Membrane</location>
        <topology evidence="1">Multi-pass membrane protein</topology>
    </subcellularLocation>
</comment>
<dbReference type="AlphaFoldDB" id="A0A4P9XF65"/>
<dbReference type="Gene3D" id="1.20.120.1630">
    <property type="match status" value="1"/>
</dbReference>
<dbReference type="Pfam" id="PF02544">
    <property type="entry name" value="Steroid_dh"/>
    <property type="match status" value="1"/>
</dbReference>
<dbReference type="OrthoDB" id="540503at2759"/>
<keyword evidence="12" id="KW-1185">Reference proteome</keyword>
<evidence type="ECO:0000256" key="2">
    <source>
        <dbReference type="ARBA" id="ARBA00007742"/>
    </source>
</evidence>
<proteinExistence type="inferred from homology"/>
<evidence type="ECO:0000313" key="12">
    <source>
        <dbReference type="Proteomes" id="UP000274922"/>
    </source>
</evidence>
<evidence type="ECO:0000256" key="5">
    <source>
        <dbReference type="ARBA" id="ARBA00022989"/>
    </source>
</evidence>
<dbReference type="GO" id="GO:0016020">
    <property type="term" value="C:membrane"/>
    <property type="evidence" value="ECO:0007669"/>
    <property type="project" value="UniProtKB-SubCell"/>
</dbReference>
<dbReference type="InterPro" id="IPR039357">
    <property type="entry name" value="SRD5A/TECR"/>
</dbReference>
<dbReference type="Proteomes" id="UP000274922">
    <property type="component" value="Unassembled WGS sequence"/>
</dbReference>
<keyword evidence="6" id="KW-0560">Oxidoreductase</keyword>
<keyword evidence="7" id="KW-0443">Lipid metabolism</keyword>
<dbReference type="EMBL" id="ML014112">
    <property type="protein sequence ID" value="RKP04216.1"/>
    <property type="molecule type" value="Genomic_DNA"/>
</dbReference>
<evidence type="ECO:0000256" key="1">
    <source>
        <dbReference type="ARBA" id="ARBA00004141"/>
    </source>
</evidence>
<evidence type="ECO:0000256" key="7">
    <source>
        <dbReference type="ARBA" id="ARBA00023098"/>
    </source>
</evidence>
<dbReference type="GO" id="GO:0042761">
    <property type="term" value="P:very long-chain fatty acid biosynthetic process"/>
    <property type="evidence" value="ECO:0007669"/>
    <property type="project" value="TreeGrafter"/>
</dbReference>
<evidence type="ECO:0000256" key="9">
    <source>
        <dbReference type="SAM" id="Phobius"/>
    </source>
</evidence>
<feature type="non-terminal residue" evidence="11">
    <location>
        <position position="1"/>
    </location>
</feature>
<keyword evidence="3" id="KW-0444">Lipid biosynthesis</keyword>
<gene>
    <name evidence="11" type="ORF">CXG81DRAFT_8503</name>
</gene>
<dbReference type="PANTHER" id="PTHR10556:SF28">
    <property type="entry name" value="VERY-LONG-CHAIN ENOYL-COA REDUCTASE"/>
    <property type="match status" value="1"/>
</dbReference>
<name>A0A4P9XF65_9FUNG</name>
<keyword evidence="8 9" id="KW-0472">Membrane</keyword>
<feature type="domain" description="3-oxo-5-alpha-steroid 4-dehydrogenase C-terminal" evidence="10">
    <location>
        <begin position="77"/>
        <end position="229"/>
    </location>
</feature>
<evidence type="ECO:0000256" key="3">
    <source>
        <dbReference type="ARBA" id="ARBA00022516"/>
    </source>
</evidence>
<reference evidence="12" key="1">
    <citation type="journal article" date="2018" name="Nat. Microbiol.">
        <title>Leveraging single-cell genomics to expand the fungal tree of life.</title>
        <authorList>
            <person name="Ahrendt S.R."/>
            <person name="Quandt C.A."/>
            <person name="Ciobanu D."/>
            <person name="Clum A."/>
            <person name="Salamov A."/>
            <person name="Andreopoulos B."/>
            <person name="Cheng J.F."/>
            <person name="Woyke T."/>
            <person name="Pelin A."/>
            <person name="Henrissat B."/>
            <person name="Reynolds N.K."/>
            <person name="Benny G.L."/>
            <person name="Smith M.E."/>
            <person name="James T.Y."/>
            <person name="Grigoriev I.V."/>
        </authorList>
    </citation>
    <scope>NUCLEOTIDE SEQUENCE [LARGE SCALE GENOMIC DNA]</scope>
    <source>
        <strain evidence="12">ATCC 52028</strain>
    </source>
</reference>
<feature type="transmembrane region" description="Helical" evidence="9">
    <location>
        <begin position="88"/>
        <end position="104"/>
    </location>
</feature>
<keyword evidence="4 9" id="KW-0812">Transmembrane</keyword>
<evidence type="ECO:0000256" key="4">
    <source>
        <dbReference type="ARBA" id="ARBA00022692"/>
    </source>
</evidence>
<keyword evidence="5 9" id="KW-1133">Transmembrane helix</keyword>
<organism evidence="11 12">
    <name type="scientific">Caulochytrium protostelioides</name>
    <dbReference type="NCBI Taxonomy" id="1555241"/>
    <lineage>
        <taxon>Eukaryota</taxon>
        <taxon>Fungi</taxon>
        <taxon>Fungi incertae sedis</taxon>
        <taxon>Chytridiomycota</taxon>
        <taxon>Chytridiomycota incertae sedis</taxon>
        <taxon>Chytridiomycetes</taxon>
        <taxon>Caulochytriales</taxon>
        <taxon>Caulochytriaceae</taxon>
        <taxon>Caulochytrium</taxon>
    </lineage>
</organism>
<evidence type="ECO:0000259" key="10">
    <source>
        <dbReference type="Pfam" id="PF02544"/>
    </source>
</evidence>
<evidence type="ECO:0000256" key="6">
    <source>
        <dbReference type="ARBA" id="ARBA00023002"/>
    </source>
</evidence>
<evidence type="ECO:0000256" key="8">
    <source>
        <dbReference type="ARBA" id="ARBA00023136"/>
    </source>
</evidence>
<comment type="similarity">
    <text evidence="2">Belongs to the steroid 5-alpha reductase family.</text>
</comment>
<dbReference type="PROSITE" id="PS50244">
    <property type="entry name" value="S5A_REDUCTASE"/>
    <property type="match status" value="1"/>
</dbReference>
<dbReference type="GO" id="GO:0016627">
    <property type="term" value="F:oxidoreductase activity, acting on the CH-CH group of donors"/>
    <property type="evidence" value="ECO:0007669"/>
    <property type="project" value="InterPro"/>
</dbReference>
<accession>A0A4P9XF65</accession>
<protein>
    <recommendedName>
        <fullName evidence="10">3-oxo-5-alpha-steroid 4-dehydrogenase C-terminal domain-containing protein</fullName>
    </recommendedName>
</protein>
<dbReference type="STRING" id="1555241.A0A4P9XF65"/>
<dbReference type="InterPro" id="IPR001104">
    <property type="entry name" value="3-oxo-5_a-steroid_4-DH_C"/>
</dbReference>